<sequence length="511" mass="57401">MELQLSKNQLLLEALATLKKMLRDEQALDIAVFRNGRVKSPGTKSGCESLDGCASISTLSLWDTLDQNGKIQVDAAKNLGFKVDLGKGSLESNLSIVASDTQIDQLSDKEKLYIDAIVYTISAELQTPERRIAATKPGPFQEFFDIRSLIREALFGLNLTCFTNNTEVLEKDIDERMSTLSTSPDEQYSAEYDPDDLKFFEKEDLNYQEILAFVNQQELRRKEIRQRNLPKFSQLIEEVTSLARSSDFLEGKIQIDILLTKSRSILELWKSAQPSEKSITTNPFPKETRELENLYHDLVIDAIYQTLQSEKKDGVKRLIQELKSSEASSLAEQTLSHLADHFISLCDGMFSFALGSFLHTNSKTSLKSAYNLASAILPEIENKALRKKLTEAKAEVFLAAVMQTIITTSLSDTGWAIRHSRYEITLDGKPCRIPKRVYDQYEAIQDFMNGNKTASEAASQVMAIGQKDSSNLVRTPGIIVKSYFSLFKDVDGNKTEEEVTEQLTSRNSTSS</sequence>
<organism evidence="2 4">
    <name type="scientific">Legionella birminghamensis</name>
    <dbReference type="NCBI Taxonomy" id="28083"/>
    <lineage>
        <taxon>Bacteria</taxon>
        <taxon>Pseudomonadati</taxon>
        <taxon>Pseudomonadota</taxon>
        <taxon>Gammaproteobacteria</taxon>
        <taxon>Legionellales</taxon>
        <taxon>Legionellaceae</taxon>
        <taxon>Legionella</taxon>
    </lineage>
</organism>
<accession>A0A378ICR4</accession>
<evidence type="ECO:0000313" key="1">
    <source>
        <dbReference type="EMBL" id="KTC74492.1"/>
    </source>
</evidence>
<evidence type="ECO:0000313" key="2">
    <source>
        <dbReference type="EMBL" id="STX32620.1"/>
    </source>
</evidence>
<name>A0A378ICR4_9GAMM</name>
<evidence type="ECO:0000313" key="4">
    <source>
        <dbReference type="Proteomes" id="UP000255066"/>
    </source>
</evidence>
<dbReference type="AlphaFoldDB" id="A0A378ICR4"/>
<dbReference type="Proteomes" id="UP000255066">
    <property type="component" value="Unassembled WGS sequence"/>
</dbReference>
<dbReference type="EMBL" id="LNXT01000009">
    <property type="protein sequence ID" value="KTC74492.1"/>
    <property type="molecule type" value="Genomic_DNA"/>
</dbReference>
<dbReference type="EMBL" id="UGNW01000001">
    <property type="protein sequence ID" value="STX32620.1"/>
    <property type="molecule type" value="Genomic_DNA"/>
</dbReference>
<reference evidence="1 3" key="1">
    <citation type="submission" date="2015-11" db="EMBL/GenBank/DDBJ databases">
        <title>Genomic analysis of 38 Legionella species identifies large and diverse effector repertoires.</title>
        <authorList>
            <person name="Burstein D."/>
            <person name="Amaro F."/>
            <person name="Zusman T."/>
            <person name="Lifshitz Z."/>
            <person name="Cohen O."/>
            <person name="Gilbert J.A."/>
            <person name="Pupko T."/>
            <person name="Shuman H.A."/>
            <person name="Segal G."/>
        </authorList>
    </citation>
    <scope>NUCLEOTIDE SEQUENCE [LARGE SCALE GENOMIC DNA]</scope>
    <source>
        <strain evidence="1 3">CDC#1407-AL-14</strain>
    </source>
</reference>
<proteinExistence type="predicted"/>
<dbReference type="RefSeq" id="WP_058522879.1">
    <property type="nucleotide sequence ID" value="NZ_CAAAHV010000036.1"/>
</dbReference>
<protein>
    <submittedName>
        <fullName evidence="2">Uncharacterized protein</fullName>
    </submittedName>
</protein>
<keyword evidence="3" id="KW-1185">Reference proteome</keyword>
<evidence type="ECO:0000313" key="3">
    <source>
        <dbReference type="Proteomes" id="UP000054735"/>
    </source>
</evidence>
<gene>
    <name evidence="1" type="ORF">Lbir_0772</name>
    <name evidence="2" type="ORF">NCTC12437_02414</name>
</gene>
<reference evidence="2 4" key="2">
    <citation type="submission" date="2018-06" db="EMBL/GenBank/DDBJ databases">
        <authorList>
            <consortium name="Pathogen Informatics"/>
            <person name="Doyle S."/>
        </authorList>
    </citation>
    <scope>NUCLEOTIDE SEQUENCE [LARGE SCALE GENOMIC DNA]</scope>
    <source>
        <strain evidence="2 4">NCTC12437</strain>
    </source>
</reference>
<dbReference type="Proteomes" id="UP000054735">
    <property type="component" value="Unassembled WGS sequence"/>
</dbReference>